<keyword evidence="3" id="KW-0732">Signal</keyword>
<keyword evidence="2" id="KW-0812">Transmembrane</keyword>
<evidence type="ECO:0000256" key="3">
    <source>
        <dbReference type="SAM" id="SignalP"/>
    </source>
</evidence>
<gene>
    <name evidence="4" type="ORF">PFISCL1PPCAC_19502</name>
</gene>
<feature type="chain" id="PRO_5043887763" description="Transmembrane protein" evidence="3">
    <location>
        <begin position="21"/>
        <end position="170"/>
    </location>
</feature>
<dbReference type="AlphaFoldDB" id="A0AAV5W914"/>
<reference evidence="4" key="1">
    <citation type="submission" date="2023-10" db="EMBL/GenBank/DDBJ databases">
        <title>Genome assembly of Pristionchus species.</title>
        <authorList>
            <person name="Yoshida K."/>
            <person name="Sommer R.J."/>
        </authorList>
    </citation>
    <scope>NUCLEOTIDE SEQUENCE</scope>
    <source>
        <strain evidence="4">RS5133</strain>
    </source>
</reference>
<dbReference type="EMBL" id="BTSY01000005">
    <property type="protein sequence ID" value="GMT28205.1"/>
    <property type="molecule type" value="Genomic_DNA"/>
</dbReference>
<evidence type="ECO:0000313" key="5">
    <source>
        <dbReference type="Proteomes" id="UP001432322"/>
    </source>
</evidence>
<organism evidence="4 5">
    <name type="scientific">Pristionchus fissidentatus</name>
    <dbReference type="NCBI Taxonomy" id="1538716"/>
    <lineage>
        <taxon>Eukaryota</taxon>
        <taxon>Metazoa</taxon>
        <taxon>Ecdysozoa</taxon>
        <taxon>Nematoda</taxon>
        <taxon>Chromadorea</taxon>
        <taxon>Rhabditida</taxon>
        <taxon>Rhabditina</taxon>
        <taxon>Diplogasteromorpha</taxon>
        <taxon>Diplogasteroidea</taxon>
        <taxon>Neodiplogasteridae</taxon>
        <taxon>Pristionchus</taxon>
    </lineage>
</organism>
<sequence>MTCLTLHLLLLLSLIAVSTGNHEDWSHDDCEDCSSSTTTSPTTTVTVPHHQEMFENDTIGRFWQHNHSLTMPFIIMCVITLAFLCFAQASVIMMRRRLAMVREIMVTLSESQLEELVDKNQVRNQKFFSIPTSPRRGPPSYSSIDLSEPPTYSPIDLTSDKMETSYASLV</sequence>
<evidence type="ECO:0000256" key="2">
    <source>
        <dbReference type="SAM" id="Phobius"/>
    </source>
</evidence>
<keyword evidence="2" id="KW-0472">Membrane</keyword>
<dbReference type="Proteomes" id="UP001432322">
    <property type="component" value="Unassembled WGS sequence"/>
</dbReference>
<comment type="caution">
    <text evidence="4">The sequence shown here is derived from an EMBL/GenBank/DDBJ whole genome shotgun (WGS) entry which is preliminary data.</text>
</comment>
<keyword evidence="5" id="KW-1185">Reference proteome</keyword>
<evidence type="ECO:0008006" key="6">
    <source>
        <dbReference type="Google" id="ProtNLM"/>
    </source>
</evidence>
<proteinExistence type="predicted"/>
<accession>A0AAV5W914</accession>
<name>A0AAV5W914_9BILA</name>
<feature type="signal peptide" evidence="3">
    <location>
        <begin position="1"/>
        <end position="20"/>
    </location>
</feature>
<keyword evidence="2" id="KW-1133">Transmembrane helix</keyword>
<evidence type="ECO:0000313" key="4">
    <source>
        <dbReference type="EMBL" id="GMT28205.1"/>
    </source>
</evidence>
<protein>
    <recommendedName>
        <fullName evidence="6">Transmembrane protein</fullName>
    </recommendedName>
</protein>
<feature type="region of interest" description="Disordered" evidence="1">
    <location>
        <begin position="129"/>
        <end position="158"/>
    </location>
</feature>
<evidence type="ECO:0000256" key="1">
    <source>
        <dbReference type="SAM" id="MobiDB-lite"/>
    </source>
</evidence>
<feature type="transmembrane region" description="Helical" evidence="2">
    <location>
        <begin position="73"/>
        <end position="94"/>
    </location>
</feature>